<keyword evidence="7" id="KW-0560">Oxidoreductase</keyword>
<dbReference type="GO" id="GO:0005743">
    <property type="term" value="C:mitochondrial inner membrane"/>
    <property type="evidence" value="ECO:0007669"/>
    <property type="project" value="UniProtKB-SubCell"/>
</dbReference>
<dbReference type="InterPro" id="IPR023753">
    <property type="entry name" value="FAD/NAD-binding_dom"/>
</dbReference>
<dbReference type="EMBL" id="ADBJ01000047">
    <property type="protein sequence ID" value="EFA76339.1"/>
    <property type="molecule type" value="Genomic_DNA"/>
</dbReference>
<keyword evidence="5" id="KW-0106">Calcium</keyword>
<keyword evidence="6" id="KW-0809">Transit peptide</keyword>
<proteinExistence type="inferred from homology"/>
<evidence type="ECO:0000256" key="8">
    <source>
        <dbReference type="ARBA" id="ARBA00023027"/>
    </source>
</evidence>
<comment type="caution">
    <text evidence="10">The sequence shown here is derived from an EMBL/GenBank/DDBJ whole genome shotgun (WGS) entry which is preliminary data.</text>
</comment>
<evidence type="ECO:0000313" key="11">
    <source>
        <dbReference type="Proteomes" id="UP000001396"/>
    </source>
</evidence>
<dbReference type="PROSITE" id="PS50222">
    <property type="entry name" value="EF_HAND_2"/>
    <property type="match status" value="2"/>
</dbReference>
<dbReference type="PROSITE" id="PS00018">
    <property type="entry name" value="EF_HAND_1"/>
    <property type="match status" value="2"/>
</dbReference>
<dbReference type="GO" id="GO:0005509">
    <property type="term" value="F:calcium ion binding"/>
    <property type="evidence" value="ECO:0007669"/>
    <property type="project" value="InterPro"/>
</dbReference>
<gene>
    <name evidence="10" type="ORF">PPL_10104</name>
</gene>
<evidence type="ECO:0000313" key="10">
    <source>
        <dbReference type="EMBL" id="EFA76339.1"/>
    </source>
</evidence>
<dbReference type="Proteomes" id="UP000001396">
    <property type="component" value="Unassembled WGS sequence"/>
</dbReference>
<comment type="subcellular location">
    <subcellularLocation>
        <location evidence="1">Mitochondrion inner membrane</location>
        <topology evidence="1">Peripheral membrane protein</topology>
        <orientation evidence="1">Intermembrane side</orientation>
    </subcellularLocation>
</comment>
<dbReference type="SUPFAM" id="SSF47473">
    <property type="entry name" value="EF-hand"/>
    <property type="match status" value="1"/>
</dbReference>
<accession>D3BQB9</accession>
<dbReference type="InterPro" id="IPR036188">
    <property type="entry name" value="FAD/NAD-bd_sf"/>
</dbReference>
<dbReference type="CDD" id="cd00051">
    <property type="entry name" value="EFh"/>
    <property type="match status" value="1"/>
</dbReference>
<dbReference type="RefSeq" id="XP_020428471.1">
    <property type="nucleotide sequence ID" value="XM_020580886.1"/>
</dbReference>
<evidence type="ECO:0000256" key="4">
    <source>
        <dbReference type="ARBA" id="ARBA00022827"/>
    </source>
</evidence>
<dbReference type="InterPro" id="IPR002048">
    <property type="entry name" value="EF_hand_dom"/>
</dbReference>
<evidence type="ECO:0000256" key="7">
    <source>
        <dbReference type="ARBA" id="ARBA00023002"/>
    </source>
</evidence>
<protein>
    <submittedName>
        <fullName evidence="10">Calcium-binding EF-hand domain-containing protein</fullName>
    </submittedName>
</protein>
<dbReference type="GeneID" id="31365575"/>
<reference evidence="10 11" key="1">
    <citation type="journal article" date="2011" name="Genome Res.">
        <title>Phylogeny-wide analysis of social amoeba genomes highlights ancient origins for complex intercellular communication.</title>
        <authorList>
            <person name="Heidel A.J."/>
            <person name="Lawal H.M."/>
            <person name="Felder M."/>
            <person name="Schilde C."/>
            <person name="Helps N.R."/>
            <person name="Tunggal B."/>
            <person name="Rivero F."/>
            <person name="John U."/>
            <person name="Schleicher M."/>
            <person name="Eichinger L."/>
            <person name="Platzer M."/>
            <person name="Noegel A.A."/>
            <person name="Schaap P."/>
            <person name="Gloeckner G."/>
        </authorList>
    </citation>
    <scope>NUCLEOTIDE SEQUENCE [LARGE SCALE GENOMIC DNA]</scope>
    <source>
        <strain evidence="11">ATCC 26659 / Pp 5 / PN500</strain>
    </source>
</reference>
<name>D3BQB9_HETP5</name>
<dbReference type="Pfam" id="PF22366">
    <property type="entry name" value="NDH2_C"/>
    <property type="match status" value="1"/>
</dbReference>
<feature type="domain" description="EF-hand" evidence="9">
    <location>
        <begin position="912"/>
        <end position="947"/>
    </location>
</feature>
<sequence>MTEKFLNILNSSNNSNCSMSSVESENEGYSFSSSTTTSSGSSSSMTGSNNKLLLDSLMDISDIQPCPELPNSPILKSSSFDTNININLHNNDNIRNKLILKSRKHSLSVYRIVLYFNWLLSTPPSNEADLWLSKENVLLLNAMILGYGSVYLHLSNYINMCSQDLSISPEDIEKHNNKCEQRSNNIVNSLHDFLLIWQDEFNFEQKTSMLDVMLRVIQQYNIDSPQFPAHLDLTVEELLASRGLDEAINNDLCDRPSSTSSSHLDQRFQEQLMKFQREQRQSIDYYRQFIRNKTIENNPPLINFRNNHCFDEMLQFFNGNLMTEAKKAIESVGKLASVMGQLQPEGLVVYGSVRALLKLFESTFTQLLYDDKQRLVRIYDQMSQQDHTLYDYPFAQCTTTVELEQFRQLLKQQLLEQYQHYISLPIQCKSSYSSLQYLGEIIKIIDNLNTLPYYQKMTTTNDQDQINNNNTPPKSLDQFDFYNTLMQLYSVNCSVGGVYNRSTFNSTGSNLRCFTSGNNNNHYNGNGEFNQQRSSRMPFLVGGIGCLLGGALSILYLEGEDKKEIIIPKQPLTSIKKTGDKERIVILGTGWASLAFINNIDLDKYEVIVVSPRNYFLFTPMLTAATVGSVEVRSITEPIRRILKRLSKCGSQFIEAECIDIVYNDNYIIIKDASTDYPGAVTSFPHVEIPYDKLVIAVGSMPNTMGTKGVTENCLFLKEAGDARKIRTKIMDCFERANYPGISEIEQRNALHFLIVGAGPTGVEAAGEIYDYIYDDLAKIFPKEIIAKCQISLIQSAEHLLNTYDKKIIDYTEKEFQRSNINALFSSRVTEVQPRKIVVVSKIDKRSYEIPFGMALWCTGVGPRPLTQKFCDSIPEQSNNRAISTDVYLRAIGVPKKNVYAIGDCSTVTQQKLLDHLKEMFKEADENGDDKLSIDELLHLVKNNIQRYPQLEPFVNRLPQEFAEFDVNKDNFLQFDEFQHLIEKIDSNLTTLPATAQVANQMGIYLAKTMNNMTKDPSQDYLDQKIQPFRYKHLGSFAYIGHHNAVADIPGKFSGGGFGVWWAWRAIYLEKQFSLKNKFLVSLDWSKTILFGRDISRL</sequence>
<evidence type="ECO:0000256" key="2">
    <source>
        <dbReference type="ARBA" id="ARBA00005272"/>
    </source>
</evidence>
<keyword evidence="3" id="KW-0285">Flavoprotein</keyword>
<dbReference type="GO" id="GO:0003954">
    <property type="term" value="F:NADH dehydrogenase activity"/>
    <property type="evidence" value="ECO:0007669"/>
    <property type="project" value="InterPro"/>
</dbReference>
<dbReference type="InterPro" id="IPR011992">
    <property type="entry name" value="EF-hand-dom_pair"/>
</dbReference>
<dbReference type="PANTHER" id="PTHR43706">
    <property type="entry name" value="NADH DEHYDROGENASE"/>
    <property type="match status" value="1"/>
</dbReference>
<keyword evidence="4" id="KW-0274">FAD</keyword>
<comment type="similarity">
    <text evidence="2">Belongs to the NADH dehydrogenase family.</text>
</comment>
<evidence type="ECO:0000256" key="1">
    <source>
        <dbReference type="ARBA" id="ARBA00004137"/>
    </source>
</evidence>
<dbReference type="SMART" id="SM00054">
    <property type="entry name" value="EFh"/>
    <property type="match status" value="2"/>
</dbReference>
<organism evidence="10 11">
    <name type="scientific">Heterostelium pallidum (strain ATCC 26659 / Pp 5 / PN500)</name>
    <name type="common">Cellular slime mold</name>
    <name type="synonym">Polysphondylium pallidum</name>
    <dbReference type="NCBI Taxonomy" id="670386"/>
    <lineage>
        <taxon>Eukaryota</taxon>
        <taxon>Amoebozoa</taxon>
        <taxon>Evosea</taxon>
        <taxon>Eumycetozoa</taxon>
        <taxon>Dictyostelia</taxon>
        <taxon>Acytosteliales</taxon>
        <taxon>Acytosteliaceae</taxon>
        <taxon>Heterostelium</taxon>
    </lineage>
</organism>
<evidence type="ECO:0000259" key="9">
    <source>
        <dbReference type="PROSITE" id="PS50222"/>
    </source>
</evidence>
<dbReference type="InterPro" id="IPR045024">
    <property type="entry name" value="NDH-2"/>
</dbReference>
<keyword evidence="8" id="KW-0520">NAD</keyword>
<dbReference type="InterPro" id="IPR054585">
    <property type="entry name" value="NDH2-like_C"/>
</dbReference>
<dbReference type="Gene3D" id="3.50.50.100">
    <property type="match status" value="2"/>
</dbReference>
<dbReference type="STRING" id="670386.D3BQB9"/>
<evidence type="ECO:0000256" key="3">
    <source>
        <dbReference type="ARBA" id="ARBA00022630"/>
    </source>
</evidence>
<dbReference type="SUPFAM" id="SSF51905">
    <property type="entry name" value="FAD/NAD(P)-binding domain"/>
    <property type="match status" value="2"/>
</dbReference>
<dbReference type="InParanoid" id="D3BQB9"/>
<keyword evidence="11" id="KW-1185">Reference proteome</keyword>
<dbReference type="Pfam" id="PF07992">
    <property type="entry name" value="Pyr_redox_2"/>
    <property type="match status" value="1"/>
</dbReference>
<dbReference type="InterPro" id="IPR018247">
    <property type="entry name" value="EF_Hand_1_Ca_BS"/>
</dbReference>
<dbReference type="PANTHER" id="PTHR43706:SF51">
    <property type="entry name" value="CALCIUM-BINDING EF-HAND DOMAIN-CONTAINING PROTEIN"/>
    <property type="match status" value="1"/>
</dbReference>
<feature type="domain" description="EF-hand" evidence="9">
    <location>
        <begin position="953"/>
        <end position="988"/>
    </location>
</feature>
<dbReference type="AlphaFoldDB" id="D3BQB9"/>
<evidence type="ECO:0000256" key="6">
    <source>
        <dbReference type="ARBA" id="ARBA00022946"/>
    </source>
</evidence>
<dbReference type="Pfam" id="PF13499">
    <property type="entry name" value="EF-hand_7"/>
    <property type="match status" value="1"/>
</dbReference>
<evidence type="ECO:0000256" key="5">
    <source>
        <dbReference type="ARBA" id="ARBA00022837"/>
    </source>
</evidence>